<evidence type="ECO:0000313" key="2">
    <source>
        <dbReference type="Proteomes" id="UP000019112"/>
    </source>
</evidence>
<reference evidence="1 2" key="1">
    <citation type="journal article" date="2014" name="FEMS Microbiol. Lett.">
        <title>Draft genome sequences of three Holospora species (Holospora obtusa, Holospora undulata, and Holospora elegans), endonuclear symbiotic bacteria of the ciliate Paramecium caudatum.</title>
        <authorList>
            <person name="Dohra H."/>
            <person name="Tanaka K."/>
            <person name="Suzuki T."/>
            <person name="Fujishima M."/>
            <person name="Suzuki H."/>
        </authorList>
    </citation>
    <scope>NUCLEOTIDE SEQUENCE [LARGE SCALE GENOMIC DNA]</scope>
    <source>
        <strain evidence="1 2">F1</strain>
    </source>
</reference>
<sequence length="51" mass="6026">MGSILHNNAKTTLRVRKKYKTLYGALQKWQSVWPFTIKIVLKWKKAGCVEY</sequence>
<keyword evidence="2" id="KW-1185">Reference proteome</keyword>
<accession>W6TEZ4</accession>
<name>W6TEZ4_HOLOB</name>
<proteinExistence type="predicted"/>
<comment type="caution">
    <text evidence="1">The sequence shown here is derived from an EMBL/GenBank/DDBJ whole genome shotgun (WGS) entry which is preliminary data.</text>
</comment>
<dbReference type="OrthoDB" id="9803878at2"/>
<dbReference type="AlphaFoldDB" id="W6TEZ4"/>
<protein>
    <submittedName>
        <fullName evidence="1">Uncharacterized protein</fullName>
    </submittedName>
</protein>
<dbReference type="RefSeq" id="WP_024161049.1">
    <property type="nucleotide sequence ID" value="NZ_AWTR02000039.1"/>
</dbReference>
<organism evidence="1 2">
    <name type="scientific">Holospora obtusa F1</name>
    <dbReference type="NCBI Taxonomy" id="1399147"/>
    <lineage>
        <taxon>Bacteria</taxon>
        <taxon>Pseudomonadati</taxon>
        <taxon>Pseudomonadota</taxon>
        <taxon>Alphaproteobacteria</taxon>
        <taxon>Holosporales</taxon>
        <taxon>Holosporaceae</taxon>
        <taxon>Holospora</taxon>
    </lineage>
</organism>
<dbReference type="EMBL" id="AWTR02000039">
    <property type="protein sequence ID" value="ETZ07511.1"/>
    <property type="molecule type" value="Genomic_DNA"/>
</dbReference>
<evidence type="ECO:0000313" key="1">
    <source>
        <dbReference type="EMBL" id="ETZ07511.1"/>
    </source>
</evidence>
<dbReference type="Proteomes" id="UP000019112">
    <property type="component" value="Unassembled WGS sequence"/>
</dbReference>
<gene>
    <name evidence="1" type="ORF">P618_200300</name>
</gene>